<protein>
    <submittedName>
        <fullName evidence="9">Death effector domain-containing protein</fullName>
    </submittedName>
</protein>
<dbReference type="Pfam" id="PF01335">
    <property type="entry name" value="DED"/>
    <property type="match status" value="1"/>
</dbReference>
<dbReference type="PANTHER" id="PTHR15205">
    <property type="entry name" value="DEATH EFFECTOR DOMAIN-CONTAINING PROTEIN"/>
    <property type="match status" value="1"/>
</dbReference>
<evidence type="ECO:0000256" key="7">
    <source>
        <dbReference type="SAM" id="MobiDB-lite"/>
    </source>
</evidence>
<feature type="domain" description="DED" evidence="8">
    <location>
        <begin position="21"/>
        <end position="99"/>
    </location>
</feature>
<evidence type="ECO:0000256" key="2">
    <source>
        <dbReference type="ARBA" id="ARBA00022703"/>
    </source>
</evidence>
<keyword evidence="5" id="KW-0804">Transcription</keyword>
<proteinExistence type="predicted"/>
<dbReference type="PANTHER" id="PTHR15205:SF0">
    <property type="entry name" value="DED DOMAIN-CONTAINING PROTEIN"/>
    <property type="match status" value="1"/>
</dbReference>
<feature type="non-terminal residue" evidence="9">
    <location>
        <position position="326"/>
    </location>
</feature>
<dbReference type="GO" id="GO:0008625">
    <property type="term" value="P:extrinsic apoptotic signaling pathway via death domain receptors"/>
    <property type="evidence" value="ECO:0007669"/>
    <property type="project" value="TreeGrafter"/>
</dbReference>
<dbReference type="EMBL" id="KK121344">
    <property type="protein sequence ID" value="KFM80261.1"/>
    <property type="molecule type" value="Genomic_DNA"/>
</dbReference>
<dbReference type="GO" id="GO:0042981">
    <property type="term" value="P:regulation of apoptotic process"/>
    <property type="evidence" value="ECO:0007669"/>
    <property type="project" value="InterPro"/>
</dbReference>
<organism evidence="9 10">
    <name type="scientific">Stegodyphus mimosarum</name>
    <name type="common">African social velvet spider</name>
    <dbReference type="NCBI Taxonomy" id="407821"/>
    <lineage>
        <taxon>Eukaryota</taxon>
        <taxon>Metazoa</taxon>
        <taxon>Ecdysozoa</taxon>
        <taxon>Arthropoda</taxon>
        <taxon>Chelicerata</taxon>
        <taxon>Arachnida</taxon>
        <taxon>Araneae</taxon>
        <taxon>Araneomorphae</taxon>
        <taxon>Entelegynae</taxon>
        <taxon>Eresoidea</taxon>
        <taxon>Eresidae</taxon>
        <taxon>Stegodyphus</taxon>
    </lineage>
</organism>
<keyword evidence="2" id="KW-0053">Apoptosis</keyword>
<dbReference type="OMA" id="CKDAVAH"/>
<keyword evidence="10" id="KW-1185">Reference proteome</keyword>
<evidence type="ECO:0000256" key="5">
    <source>
        <dbReference type="ARBA" id="ARBA00023163"/>
    </source>
</evidence>
<dbReference type="AlphaFoldDB" id="A0A087USC2"/>
<dbReference type="SUPFAM" id="SSF47986">
    <property type="entry name" value="DEATH domain"/>
    <property type="match status" value="1"/>
</dbReference>
<dbReference type="Proteomes" id="UP000054359">
    <property type="component" value="Unassembled WGS sequence"/>
</dbReference>
<dbReference type="Gene3D" id="1.10.533.10">
    <property type="entry name" value="Death Domain, Fas"/>
    <property type="match status" value="1"/>
</dbReference>
<evidence type="ECO:0000256" key="3">
    <source>
        <dbReference type="ARBA" id="ARBA00023015"/>
    </source>
</evidence>
<accession>A0A087USC2</accession>
<dbReference type="GO" id="GO:0003677">
    <property type="term" value="F:DNA binding"/>
    <property type="evidence" value="ECO:0007669"/>
    <property type="project" value="UniProtKB-KW"/>
</dbReference>
<dbReference type="InterPro" id="IPR011029">
    <property type="entry name" value="DEATH-like_dom_sf"/>
</dbReference>
<reference evidence="9 10" key="1">
    <citation type="submission" date="2013-11" db="EMBL/GenBank/DDBJ databases">
        <title>Genome sequencing of Stegodyphus mimosarum.</title>
        <authorList>
            <person name="Bechsgaard J."/>
        </authorList>
    </citation>
    <scope>NUCLEOTIDE SEQUENCE [LARGE SCALE GENOMIC DNA]</scope>
</reference>
<keyword evidence="4" id="KW-0238">DNA-binding</keyword>
<evidence type="ECO:0000256" key="4">
    <source>
        <dbReference type="ARBA" id="ARBA00023125"/>
    </source>
</evidence>
<evidence type="ECO:0000256" key="1">
    <source>
        <dbReference type="ARBA" id="ARBA00004604"/>
    </source>
</evidence>
<evidence type="ECO:0000259" key="8">
    <source>
        <dbReference type="PROSITE" id="PS50168"/>
    </source>
</evidence>
<name>A0A087USC2_STEMI</name>
<evidence type="ECO:0000313" key="10">
    <source>
        <dbReference type="Proteomes" id="UP000054359"/>
    </source>
</evidence>
<sequence length="326" mass="37051">MADTKCLSKLSRSLSARYESTMFKMFDRVGSHLTQKDVYLLTILSGRVLNPSQQRKIKNGKDLFHALSKSGYCDESNFFSIIEMLKVIKRHDLLHMIHLRQKTKVVLDPVEEYLKNISQVPHNLEPVAGCSHSNRTLRISGRERSSDPGPSTLPDDRISFPGSEPPPSKRLRRSQRICTRSFSKNEPIVGPTGLIGLRKKFTCDVRLRVRAEYCNYQSVLQGNVSSIKPDPVERQLECFTQASAILRARDLGYIVCDIKFSEITYLDAFWRDYLNGSLLEALKGVFITESLKQAVGNEAIKLLVNVEESDYEKGRSILMKNLHQSP</sequence>
<comment type="subcellular location">
    <subcellularLocation>
        <location evidence="1">Nucleus</location>
        <location evidence="1">Nucleolus</location>
    </subcellularLocation>
</comment>
<gene>
    <name evidence="9" type="ORF">X975_03323</name>
</gene>
<evidence type="ECO:0000313" key="9">
    <source>
        <dbReference type="EMBL" id="KFM80261.1"/>
    </source>
</evidence>
<keyword evidence="6" id="KW-0539">Nucleus</keyword>
<dbReference type="PROSITE" id="PS50168">
    <property type="entry name" value="DED"/>
    <property type="match status" value="1"/>
</dbReference>
<feature type="region of interest" description="Disordered" evidence="7">
    <location>
        <begin position="138"/>
        <end position="174"/>
    </location>
</feature>
<dbReference type="InterPro" id="IPR049341">
    <property type="entry name" value="TRADD-like_N"/>
</dbReference>
<dbReference type="Pfam" id="PF20694">
    <property type="entry name" value="TRADD-like_N"/>
    <property type="match status" value="1"/>
</dbReference>
<evidence type="ECO:0000256" key="6">
    <source>
        <dbReference type="ARBA" id="ARBA00023242"/>
    </source>
</evidence>
<dbReference type="STRING" id="407821.A0A087USC2"/>
<keyword evidence="3" id="KW-0805">Transcription regulation</keyword>
<dbReference type="SMART" id="SM00031">
    <property type="entry name" value="DED"/>
    <property type="match status" value="1"/>
</dbReference>
<dbReference type="InterPro" id="IPR001875">
    <property type="entry name" value="DED_dom"/>
</dbReference>
<dbReference type="GO" id="GO:0005730">
    <property type="term" value="C:nucleolus"/>
    <property type="evidence" value="ECO:0007669"/>
    <property type="project" value="UniProtKB-SubCell"/>
</dbReference>
<dbReference type="InterPro" id="IPR038856">
    <property type="entry name" value="DEDD/DEDD2"/>
</dbReference>
<dbReference type="OrthoDB" id="6422954at2759"/>